<dbReference type="OMA" id="IHHMNNK"/>
<evidence type="ECO:0000313" key="5">
    <source>
        <dbReference type="Proteomes" id="UP000054771"/>
    </source>
</evidence>
<dbReference type="PANTHER" id="PTHR42748:SF7">
    <property type="entry name" value="NMRA LIKE REDOX SENSOR 1-RELATED"/>
    <property type="match status" value="1"/>
</dbReference>
<dbReference type="Pfam" id="PF05368">
    <property type="entry name" value="NmrA"/>
    <property type="match status" value="1"/>
</dbReference>
<gene>
    <name evidence="4" type="ORF">ASPCAL14450</name>
</gene>
<organism evidence="4 5">
    <name type="scientific">Aspergillus calidoustus</name>
    <dbReference type="NCBI Taxonomy" id="454130"/>
    <lineage>
        <taxon>Eukaryota</taxon>
        <taxon>Fungi</taxon>
        <taxon>Dikarya</taxon>
        <taxon>Ascomycota</taxon>
        <taxon>Pezizomycotina</taxon>
        <taxon>Eurotiomycetes</taxon>
        <taxon>Eurotiomycetidae</taxon>
        <taxon>Eurotiales</taxon>
        <taxon>Aspergillaceae</taxon>
        <taxon>Aspergillus</taxon>
        <taxon>Aspergillus subgen. Nidulantes</taxon>
    </lineage>
</organism>
<dbReference type="InterPro" id="IPR036291">
    <property type="entry name" value="NAD(P)-bd_dom_sf"/>
</dbReference>
<dbReference type="PANTHER" id="PTHR42748">
    <property type="entry name" value="NITROGEN METABOLITE REPRESSION PROTEIN NMRA FAMILY MEMBER"/>
    <property type="match status" value="1"/>
</dbReference>
<dbReference type="Proteomes" id="UP000054771">
    <property type="component" value="Unassembled WGS sequence"/>
</dbReference>
<protein>
    <recommendedName>
        <fullName evidence="3">NmrA-like domain-containing protein</fullName>
    </recommendedName>
</protein>
<proteinExistence type="inferred from homology"/>
<dbReference type="AlphaFoldDB" id="A0A0U5GHS7"/>
<accession>A0A0U5GHS7</accession>
<dbReference type="EMBL" id="CDMC01000025">
    <property type="protein sequence ID" value="CEL11347.1"/>
    <property type="molecule type" value="Genomic_DNA"/>
</dbReference>
<evidence type="ECO:0000313" key="4">
    <source>
        <dbReference type="EMBL" id="CEL11347.1"/>
    </source>
</evidence>
<sequence>MAASAISRTIVVVGATGNQGGGVIRTLLDSKTPDGGLWHIRGLTRDPNSAKAQKFLADHQTSDKRLSLVTGHVYDRASLKDAFAGAYGVFAVTSETHTGRVLEKEEEMKHEIDAGRNMVLAAEECQVRHFVFSSLPDMIKATGGRYPNIHHMNNKLEVEKIARERLSGVTCLIPGFFYTNLRWPQYCDRRSDGVVRFRIPIPGGQVAQWTDPIHDMGIFAAKVFNLGVEKTHAKTYLVLSPRVTPNEMVETFTRVTGQPAVHDPLTAEEFGEMTVPRVGPAFKRDATEMMEWAAVAPADRICYGAFTEDQDYSFEELGLKASSFEEWLRRSGWTGPA</sequence>
<reference evidence="5" key="1">
    <citation type="journal article" date="2016" name="Genome Announc.">
        <title>Draft genome sequences of fungus Aspergillus calidoustus.</title>
        <authorList>
            <person name="Horn F."/>
            <person name="Linde J."/>
            <person name="Mattern D.J."/>
            <person name="Walther G."/>
            <person name="Guthke R."/>
            <person name="Scherlach K."/>
            <person name="Martin K."/>
            <person name="Brakhage A.A."/>
            <person name="Petzke L."/>
            <person name="Valiante V."/>
        </authorList>
    </citation>
    <scope>NUCLEOTIDE SEQUENCE [LARGE SCALE GENOMIC DNA]</scope>
    <source>
        <strain evidence="5">SF006504</strain>
    </source>
</reference>
<dbReference type="OrthoDB" id="3358371at2759"/>
<feature type="domain" description="NmrA-like" evidence="3">
    <location>
        <begin position="8"/>
        <end position="273"/>
    </location>
</feature>
<dbReference type="InterPro" id="IPR008030">
    <property type="entry name" value="NmrA-like"/>
</dbReference>
<dbReference type="Gene3D" id="3.40.50.720">
    <property type="entry name" value="NAD(P)-binding Rossmann-like Domain"/>
    <property type="match status" value="1"/>
</dbReference>
<dbReference type="SUPFAM" id="SSF51735">
    <property type="entry name" value="NAD(P)-binding Rossmann-fold domains"/>
    <property type="match status" value="1"/>
</dbReference>
<dbReference type="STRING" id="454130.A0A0U5GHS7"/>
<comment type="similarity">
    <text evidence="1">Belongs to the NmrA-type oxidoreductase family.</text>
</comment>
<name>A0A0U5GHS7_ASPCI</name>
<evidence type="ECO:0000259" key="3">
    <source>
        <dbReference type="Pfam" id="PF05368"/>
    </source>
</evidence>
<dbReference type="Gene3D" id="3.90.25.10">
    <property type="entry name" value="UDP-galactose 4-epimerase, domain 1"/>
    <property type="match status" value="1"/>
</dbReference>
<dbReference type="InterPro" id="IPR051164">
    <property type="entry name" value="NmrA-like_oxidored"/>
</dbReference>
<evidence type="ECO:0000256" key="1">
    <source>
        <dbReference type="ARBA" id="ARBA00006328"/>
    </source>
</evidence>
<evidence type="ECO:0000256" key="2">
    <source>
        <dbReference type="ARBA" id="ARBA00022857"/>
    </source>
</evidence>
<keyword evidence="2" id="KW-0521">NADP</keyword>
<dbReference type="CDD" id="cd05251">
    <property type="entry name" value="NmrA_like_SDR_a"/>
    <property type="match status" value="1"/>
</dbReference>
<keyword evidence="5" id="KW-1185">Reference proteome</keyword>